<evidence type="ECO:0000256" key="6">
    <source>
        <dbReference type="ARBA" id="ARBA00023136"/>
    </source>
</evidence>
<dbReference type="InterPro" id="IPR023408">
    <property type="entry name" value="MscS_beta-dom_sf"/>
</dbReference>
<dbReference type="InterPro" id="IPR010920">
    <property type="entry name" value="LSM_dom_sf"/>
</dbReference>
<evidence type="ECO:0000256" key="8">
    <source>
        <dbReference type="SAM" id="SignalP"/>
    </source>
</evidence>
<dbReference type="OrthoDB" id="9809206at2"/>
<evidence type="ECO:0000256" key="5">
    <source>
        <dbReference type="ARBA" id="ARBA00022989"/>
    </source>
</evidence>
<name>A0A098S8K7_9BACT</name>
<evidence type="ECO:0008006" key="13">
    <source>
        <dbReference type="Google" id="ProtNLM"/>
    </source>
</evidence>
<dbReference type="Pfam" id="PF00924">
    <property type="entry name" value="MS_channel_2nd"/>
    <property type="match status" value="1"/>
</dbReference>
<keyword evidence="5 7" id="KW-1133">Transmembrane helix</keyword>
<sequence>MRLLKPVYQLLLAALLTPFWLSAQNSDNVSVTLETPHNTALVHLHYLQPATYDPATAARTLYGVADSTQASRLAIKLKQVYDGLGLYVRLNRIPKEADYVDSTVAQSVFTPFPNELPQVYLEKVDGRWYYSEETVSQINTLHEEVYPFGTDLLLQLIPHIGEREILGLKAWQLVGLLLLLILAVVVHFILSRLLKPVVRKLSHSRLYPSLVPPRLVWTIARLISVLVVVRMLKLFVPTLQLPIEAANFTIVAIKLVTIGLVIGILLRILDVIILYAGKGAQKTESKMDEQLLPVIERGVQFLIFAGAIIQMLRVFQVDITTLIAGISIGGLAIALAAQDTIKNLFGSLTIFMDKPFQIGDWINFAGVDGTVEEVGFRSTRVRTFANSLVYVPNGKVADMVVNNYGLRQYRRYSTTLALTYDTPPELIEKFVEGLKAIVARHPLTRKDYYEIHLNGMGAHSLDILFYIFFEAPSWSEELKGRHEILLEVLKLAKALGVRFAFPTQTLHLEEMPGTTPTTPHYNTDPNELDRRLQDFMKQHSQN</sequence>
<keyword evidence="6 7" id="KW-0472">Membrane</keyword>
<dbReference type="InterPro" id="IPR011014">
    <property type="entry name" value="MscS_channel_TM-2"/>
</dbReference>
<keyword evidence="12" id="KW-1185">Reference proteome</keyword>
<evidence type="ECO:0000313" key="11">
    <source>
        <dbReference type="EMBL" id="KGE88460.1"/>
    </source>
</evidence>
<evidence type="ECO:0000256" key="1">
    <source>
        <dbReference type="ARBA" id="ARBA00004651"/>
    </source>
</evidence>
<dbReference type="PANTHER" id="PTHR30566">
    <property type="entry name" value="YNAI-RELATED MECHANOSENSITIVE ION CHANNEL"/>
    <property type="match status" value="1"/>
</dbReference>
<comment type="caution">
    <text evidence="11">The sequence shown here is derived from an EMBL/GenBank/DDBJ whole genome shotgun (WGS) entry which is preliminary data.</text>
</comment>
<feature type="transmembrane region" description="Helical" evidence="7">
    <location>
        <begin position="170"/>
        <end position="194"/>
    </location>
</feature>
<keyword evidence="4 7" id="KW-0812">Transmembrane</keyword>
<reference evidence="11 12" key="1">
    <citation type="journal article" date="2014" name="Int. J. Syst. Evol. Microbiol.">
        <title>Phaeodactylibacter xiamenensis gen. nov., sp. nov., a member of the family Saprospiraceae isolated from the marine alga Phaeodactylum tricornutum.</title>
        <authorList>
            <person name="Chen Z.Jr."/>
            <person name="Lei X."/>
            <person name="Lai Q."/>
            <person name="Li Y."/>
            <person name="Zhang B."/>
            <person name="Zhang J."/>
            <person name="Zhang H."/>
            <person name="Yang L."/>
            <person name="Zheng W."/>
            <person name="Tian Y."/>
            <person name="Yu Z."/>
            <person name="Xu H.Jr."/>
            <person name="Zheng T."/>
        </authorList>
    </citation>
    <scope>NUCLEOTIDE SEQUENCE [LARGE SCALE GENOMIC DNA]</scope>
    <source>
        <strain evidence="11 12">KD52</strain>
    </source>
</reference>
<dbReference type="Gene3D" id="3.30.70.100">
    <property type="match status" value="1"/>
</dbReference>
<comment type="subcellular location">
    <subcellularLocation>
        <location evidence="1">Cell membrane</location>
        <topology evidence="1">Multi-pass membrane protein</topology>
    </subcellularLocation>
</comment>
<keyword evidence="3" id="KW-1003">Cell membrane</keyword>
<feature type="domain" description="Mechanosensitive ion channel MscS C-terminal" evidence="10">
    <location>
        <begin position="417"/>
        <end position="498"/>
    </location>
</feature>
<evidence type="ECO:0000256" key="2">
    <source>
        <dbReference type="ARBA" id="ARBA00008017"/>
    </source>
</evidence>
<dbReference type="STRING" id="1524460.IX84_07135"/>
<dbReference type="Gene3D" id="2.30.30.60">
    <property type="match status" value="1"/>
</dbReference>
<dbReference type="InterPro" id="IPR011066">
    <property type="entry name" value="MscS_channel_C_sf"/>
</dbReference>
<feature type="transmembrane region" description="Helical" evidence="7">
    <location>
        <begin position="319"/>
        <end position="337"/>
    </location>
</feature>
<dbReference type="InterPro" id="IPR049278">
    <property type="entry name" value="MS_channel_C"/>
</dbReference>
<dbReference type="GO" id="GO:0008381">
    <property type="term" value="F:mechanosensitive monoatomic ion channel activity"/>
    <property type="evidence" value="ECO:0007669"/>
    <property type="project" value="UniProtKB-ARBA"/>
</dbReference>
<evidence type="ECO:0000259" key="9">
    <source>
        <dbReference type="Pfam" id="PF00924"/>
    </source>
</evidence>
<feature type="domain" description="Mechanosensitive ion channel MscS" evidence="9">
    <location>
        <begin position="339"/>
        <end position="404"/>
    </location>
</feature>
<dbReference type="AlphaFoldDB" id="A0A098S8K7"/>
<dbReference type="GO" id="GO:0005886">
    <property type="term" value="C:plasma membrane"/>
    <property type="evidence" value="ECO:0007669"/>
    <property type="project" value="UniProtKB-SubCell"/>
</dbReference>
<feature type="transmembrane region" description="Helical" evidence="7">
    <location>
        <begin position="215"/>
        <end position="236"/>
    </location>
</feature>
<dbReference type="Pfam" id="PF21082">
    <property type="entry name" value="MS_channel_3rd"/>
    <property type="match status" value="1"/>
</dbReference>
<comment type="similarity">
    <text evidence="2">Belongs to the MscS (TC 1.A.23) family.</text>
</comment>
<dbReference type="PANTHER" id="PTHR30566:SF5">
    <property type="entry name" value="MECHANOSENSITIVE ION CHANNEL PROTEIN 1, MITOCHONDRIAL-RELATED"/>
    <property type="match status" value="1"/>
</dbReference>
<evidence type="ECO:0000256" key="3">
    <source>
        <dbReference type="ARBA" id="ARBA00022475"/>
    </source>
</evidence>
<evidence type="ECO:0000313" key="12">
    <source>
        <dbReference type="Proteomes" id="UP000029736"/>
    </source>
</evidence>
<gene>
    <name evidence="11" type="ORF">IX84_07135</name>
</gene>
<dbReference type="Gene3D" id="1.10.287.1260">
    <property type="match status" value="1"/>
</dbReference>
<dbReference type="EMBL" id="JPOS01000018">
    <property type="protein sequence ID" value="KGE88460.1"/>
    <property type="molecule type" value="Genomic_DNA"/>
</dbReference>
<organism evidence="11 12">
    <name type="scientific">Phaeodactylibacter xiamenensis</name>
    <dbReference type="NCBI Taxonomy" id="1524460"/>
    <lineage>
        <taxon>Bacteria</taxon>
        <taxon>Pseudomonadati</taxon>
        <taxon>Bacteroidota</taxon>
        <taxon>Saprospiria</taxon>
        <taxon>Saprospirales</taxon>
        <taxon>Haliscomenobacteraceae</taxon>
        <taxon>Phaeodactylibacter</taxon>
    </lineage>
</organism>
<evidence type="ECO:0000259" key="10">
    <source>
        <dbReference type="Pfam" id="PF21082"/>
    </source>
</evidence>
<protein>
    <recommendedName>
        <fullName evidence="13">Mechanosensitive ion channel protein MscS</fullName>
    </recommendedName>
</protein>
<feature type="chain" id="PRO_5001948004" description="Mechanosensitive ion channel protein MscS" evidence="8">
    <location>
        <begin position="24"/>
        <end position="542"/>
    </location>
</feature>
<evidence type="ECO:0000256" key="7">
    <source>
        <dbReference type="SAM" id="Phobius"/>
    </source>
</evidence>
<dbReference type="InterPro" id="IPR006685">
    <property type="entry name" value="MscS_channel_2nd"/>
</dbReference>
<feature type="transmembrane region" description="Helical" evidence="7">
    <location>
        <begin position="248"/>
        <end position="273"/>
    </location>
</feature>
<dbReference type="RefSeq" id="WP_044217968.1">
    <property type="nucleotide sequence ID" value="NZ_JBKAGJ010000006.1"/>
</dbReference>
<evidence type="ECO:0000256" key="4">
    <source>
        <dbReference type="ARBA" id="ARBA00022692"/>
    </source>
</evidence>
<dbReference type="SUPFAM" id="SSF82861">
    <property type="entry name" value="Mechanosensitive channel protein MscS (YggB), transmembrane region"/>
    <property type="match status" value="1"/>
</dbReference>
<accession>A0A098S8K7</accession>
<dbReference type="Proteomes" id="UP000029736">
    <property type="component" value="Unassembled WGS sequence"/>
</dbReference>
<keyword evidence="8" id="KW-0732">Signal</keyword>
<dbReference type="SUPFAM" id="SSF50182">
    <property type="entry name" value="Sm-like ribonucleoproteins"/>
    <property type="match status" value="1"/>
</dbReference>
<dbReference type="SUPFAM" id="SSF82689">
    <property type="entry name" value="Mechanosensitive channel protein MscS (YggB), C-terminal domain"/>
    <property type="match status" value="1"/>
</dbReference>
<proteinExistence type="inferred from homology"/>
<feature type="signal peptide" evidence="8">
    <location>
        <begin position="1"/>
        <end position="23"/>
    </location>
</feature>